<dbReference type="SUPFAM" id="SSF52096">
    <property type="entry name" value="ClpP/crotonase"/>
    <property type="match status" value="1"/>
</dbReference>
<evidence type="ECO:0000313" key="3">
    <source>
        <dbReference type="Proteomes" id="UP000320314"/>
    </source>
</evidence>
<keyword evidence="3" id="KW-1185">Reference proteome</keyword>
<dbReference type="OrthoDB" id="9795613at2"/>
<organism evidence="2 3">
    <name type="scientific">Pararhizobium mangrovi</name>
    <dbReference type="NCBI Taxonomy" id="2590452"/>
    <lineage>
        <taxon>Bacteria</taxon>
        <taxon>Pseudomonadati</taxon>
        <taxon>Pseudomonadota</taxon>
        <taxon>Alphaproteobacteria</taxon>
        <taxon>Hyphomicrobiales</taxon>
        <taxon>Rhizobiaceae</taxon>
        <taxon>Rhizobium/Agrobacterium group</taxon>
        <taxon>Pararhizobium</taxon>
    </lineage>
</organism>
<dbReference type="AlphaFoldDB" id="A0A506TYH5"/>
<keyword evidence="2" id="KW-0413">Isomerase</keyword>
<dbReference type="InterPro" id="IPR029045">
    <property type="entry name" value="ClpP/crotonase-like_dom_sf"/>
</dbReference>
<accession>A0A506TYH5</accession>
<proteinExistence type="inferred from homology"/>
<dbReference type="EMBL" id="VHLH01000055">
    <property type="protein sequence ID" value="TPW25765.1"/>
    <property type="molecule type" value="Genomic_DNA"/>
</dbReference>
<dbReference type="InterPro" id="IPR001753">
    <property type="entry name" value="Enoyl-CoA_hydra/iso"/>
</dbReference>
<dbReference type="GO" id="GO:0016853">
    <property type="term" value="F:isomerase activity"/>
    <property type="evidence" value="ECO:0007669"/>
    <property type="project" value="UniProtKB-KW"/>
</dbReference>
<reference evidence="2 3" key="1">
    <citation type="submission" date="2019-06" db="EMBL/GenBank/DDBJ databases">
        <authorList>
            <person name="Li M."/>
        </authorList>
    </citation>
    <scope>NUCLEOTIDE SEQUENCE [LARGE SCALE GENOMIC DNA]</scope>
    <source>
        <strain evidence="2 3">BGMRC6574</strain>
    </source>
</reference>
<sequence length="271" mass="30448">MTFETIRIERDERVGIITLDQPKRMNAISLTMADEFKRALGELEADETIRVIVVKGEGGRAFSSGYDIAEEAEGERYTAATWSERLNHDLDFTLSVWECRKPTLAAIEGYCLAGGMEFAGMCDIRYCSEEAKFGVVDTRFSSGVATLILPWIVGSQCRELIYTSDIFDAERAERVGFVTRVFPKETLAAEVVRIAKRMSMVAGECLRLNKKAINQSFEIMGLMGALKAGVDAAALLNSMETPEYLDFDRIKREQGMKAALKWRAEQFKPYE</sequence>
<dbReference type="PANTHER" id="PTHR43802">
    <property type="entry name" value="ENOYL-COA HYDRATASE"/>
    <property type="match status" value="1"/>
</dbReference>
<protein>
    <submittedName>
        <fullName evidence="2">Enoyl-CoA hydratase/isomerase family protein</fullName>
    </submittedName>
</protein>
<dbReference type="PANTHER" id="PTHR43802:SF1">
    <property type="entry name" value="IP11341P-RELATED"/>
    <property type="match status" value="1"/>
</dbReference>
<dbReference type="Proteomes" id="UP000320314">
    <property type="component" value="Unassembled WGS sequence"/>
</dbReference>
<comment type="caution">
    <text evidence="2">The sequence shown here is derived from an EMBL/GenBank/DDBJ whole genome shotgun (WGS) entry which is preliminary data.</text>
</comment>
<gene>
    <name evidence="2" type="ORF">FJU11_17925</name>
</gene>
<dbReference type="CDD" id="cd06558">
    <property type="entry name" value="crotonase-like"/>
    <property type="match status" value="1"/>
</dbReference>
<comment type="similarity">
    <text evidence="1">Belongs to the enoyl-CoA hydratase/isomerase family.</text>
</comment>
<dbReference type="RefSeq" id="WP_141168443.1">
    <property type="nucleotide sequence ID" value="NZ_VHLH01000055.1"/>
</dbReference>
<dbReference type="Gene3D" id="3.90.226.10">
    <property type="entry name" value="2-enoyl-CoA Hydratase, Chain A, domain 1"/>
    <property type="match status" value="1"/>
</dbReference>
<dbReference type="Pfam" id="PF00378">
    <property type="entry name" value="ECH_1"/>
    <property type="match status" value="1"/>
</dbReference>
<name>A0A506TYH5_9HYPH</name>
<evidence type="ECO:0000313" key="2">
    <source>
        <dbReference type="EMBL" id="TPW25765.1"/>
    </source>
</evidence>
<evidence type="ECO:0000256" key="1">
    <source>
        <dbReference type="ARBA" id="ARBA00005254"/>
    </source>
</evidence>